<dbReference type="SMART" id="SM00382">
    <property type="entry name" value="AAA"/>
    <property type="match status" value="1"/>
</dbReference>
<reference evidence="4 5" key="1">
    <citation type="submission" date="2024-07" db="EMBL/GenBank/DDBJ databases">
        <title>Novosphingobium kalidii RD2P27.</title>
        <authorList>
            <person name="Sun J.-Q."/>
        </authorList>
    </citation>
    <scope>NUCLEOTIDE SEQUENCE [LARGE SCALE GENOMIC DNA]</scope>
    <source>
        <strain evidence="4 5">RD2P27</strain>
    </source>
</reference>
<name>A0ABV2CYW4_9SPHN</name>
<sequence length="397" mass="43507">MFDEFYGLEARPFQLTPDPAFYFESVTHRKALSYLGYGLAQGEGFVVITGEVGAGKSTLVAHLMATIDPVGLTAAQVVTSALDGEEIIHVVARAFGLEVAGHDKATALGAIEHFFHEEARCGRRCLLIVDEAQNLSIAAIEELRMLSNFQLGAHPLLQTLLLGQPEFRAMLLDHPELEQLRQRVIATHHLEPMQMKEVQPYIEHRMKRAGWQGNPSFDPRVFAEIYTATGGIPRRINQTLNRLLLLGAVEERAYIDGAMLDQVLGELNEDGSIAIVSPQKQNASLRSPSTAVPETDGVAAGHSDQHDAPVAAVVLDAMLAERDAQIHELQQAVIELANAADERHEARQAAYAGLVEDISRQIAALEGQLSEQDRTVRHALTMIIEWIESDEALRAAA</sequence>
<keyword evidence="5" id="KW-1185">Reference proteome</keyword>
<evidence type="ECO:0000256" key="2">
    <source>
        <dbReference type="SAM" id="MobiDB-lite"/>
    </source>
</evidence>
<evidence type="ECO:0000259" key="3">
    <source>
        <dbReference type="SMART" id="SM00382"/>
    </source>
</evidence>
<dbReference type="RefSeq" id="WP_353983263.1">
    <property type="nucleotide sequence ID" value="NZ_JBEWLY010000008.1"/>
</dbReference>
<dbReference type="InterPro" id="IPR052026">
    <property type="entry name" value="ExeA_AAA_ATPase_DNA-bind"/>
</dbReference>
<evidence type="ECO:0000313" key="4">
    <source>
        <dbReference type="EMBL" id="MET1754802.1"/>
    </source>
</evidence>
<dbReference type="InterPro" id="IPR049945">
    <property type="entry name" value="AAA_22"/>
</dbReference>
<dbReference type="Proteomes" id="UP001548713">
    <property type="component" value="Unassembled WGS sequence"/>
</dbReference>
<feature type="region of interest" description="Disordered" evidence="2">
    <location>
        <begin position="284"/>
        <end position="303"/>
    </location>
</feature>
<feature type="domain" description="AAA+ ATPase" evidence="3">
    <location>
        <begin position="42"/>
        <end position="227"/>
    </location>
</feature>
<evidence type="ECO:0000313" key="5">
    <source>
        <dbReference type="Proteomes" id="UP001548713"/>
    </source>
</evidence>
<dbReference type="Gene3D" id="3.40.50.300">
    <property type="entry name" value="P-loop containing nucleotide triphosphate hydrolases"/>
    <property type="match status" value="1"/>
</dbReference>
<evidence type="ECO:0000256" key="1">
    <source>
        <dbReference type="SAM" id="Coils"/>
    </source>
</evidence>
<dbReference type="EMBL" id="JBEWLY010000008">
    <property type="protein sequence ID" value="MET1754802.1"/>
    <property type="molecule type" value="Genomic_DNA"/>
</dbReference>
<feature type="coiled-coil region" evidence="1">
    <location>
        <begin position="329"/>
        <end position="375"/>
    </location>
</feature>
<dbReference type="Pfam" id="PF13401">
    <property type="entry name" value="AAA_22"/>
    <property type="match status" value="1"/>
</dbReference>
<dbReference type="PANTHER" id="PTHR35894:SF5">
    <property type="entry name" value="MU-LIKE PROPHAGE FLUMU DNA TRANSPOSITION PROTEIN B"/>
    <property type="match status" value="1"/>
</dbReference>
<dbReference type="NCBIfam" id="TIGR03015">
    <property type="entry name" value="pepcterm_ATPase"/>
    <property type="match status" value="1"/>
</dbReference>
<dbReference type="SUPFAM" id="SSF52540">
    <property type="entry name" value="P-loop containing nucleoside triphosphate hydrolases"/>
    <property type="match status" value="1"/>
</dbReference>
<protein>
    <submittedName>
        <fullName evidence="4">XrtA/PEP-CTERM system-associated ATPase</fullName>
    </submittedName>
</protein>
<dbReference type="PANTHER" id="PTHR35894">
    <property type="entry name" value="GENERAL SECRETION PATHWAY PROTEIN A-RELATED"/>
    <property type="match status" value="1"/>
</dbReference>
<accession>A0ABV2CYW4</accession>
<dbReference type="InterPro" id="IPR017466">
    <property type="entry name" value="XrtA-assoc_ATPase-like"/>
</dbReference>
<gene>
    <name evidence="4" type="ORF">ABVV53_04920</name>
</gene>
<dbReference type="InterPro" id="IPR003593">
    <property type="entry name" value="AAA+_ATPase"/>
</dbReference>
<dbReference type="InterPro" id="IPR027417">
    <property type="entry name" value="P-loop_NTPase"/>
</dbReference>
<keyword evidence="1" id="KW-0175">Coiled coil</keyword>
<proteinExistence type="predicted"/>
<organism evidence="4 5">
    <name type="scientific">Novosphingobium kalidii</name>
    <dbReference type="NCBI Taxonomy" id="3230299"/>
    <lineage>
        <taxon>Bacteria</taxon>
        <taxon>Pseudomonadati</taxon>
        <taxon>Pseudomonadota</taxon>
        <taxon>Alphaproteobacteria</taxon>
        <taxon>Sphingomonadales</taxon>
        <taxon>Sphingomonadaceae</taxon>
        <taxon>Novosphingobium</taxon>
    </lineage>
</organism>
<comment type="caution">
    <text evidence="4">The sequence shown here is derived from an EMBL/GenBank/DDBJ whole genome shotgun (WGS) entry which is preliminary data.</text>
</comment>